<evidence type="ECO:0000259" key="1">
    <source>
        <dbReference type="Pfam" id="PF25176"/>
    </source>
</evidence>
<sequence>MKQNKRINHKTKIIIFNGFWTVDDVKNNPHALFVYGDNDVHIGKGGQAIIRDYVNAIGLPTKKYPNNDLTSFYTDLEYYDNIKKIDNAINNIINMSKKYDYVVLPRDGFGTGLAKLKEKAPETLKYINQRIEFLKIII</sequence>
<proteinExistence type="predicted"/>
<dbReference type="KEGG" id="vg:80512928"/>
<reference evidence="2 3" key="1">
    <citation type="journal article" date="2016" name="Genome Announc.">
        <title>Complete Genome Sequence of a New Megavirus Family Member Isolated from an Inland Water Lake for the First Time in India.</title>
        <authorList>
            <person name="Chatterjee A."/>
            <person name="Ali F."/>
            <person name="Bange D."/>
            <person name="Kondabagil K."/>
        </authorList>
    </citation>
    <scope>NUCLEOTIDE SEQUENCE [LARGE SCALE GENOMIC DNA]</scope>
    <source>
        <strain evidence="2">1</strain>
    </source>
</reference>
<dbReference type="RefSeq" id="YP_010776317.1">
    <property type="nucleotide sequence ID" value="NC_075034.1"/>
</dbReference>
<name>A0A167RDP5_9VIRU</name>
<evidence type="ECO:0000313" key="3">
    <source>
        <dbReference type="Proteomes" id="UP000241365"/>
    </source>
</evidence>
<dbReference type="Proteomes" id="UP000241365">
    <property type="component" value="Segment"/>
</dbReference>
<accession>A0A167RDP5</accession>
<dbReference type="Pfam" id="PF25176">
    <property type="entry name" value="DUF7831"/>
    <property type="match status" value="1"/>
</dbReference>
<dbReference type="InterPro" id="IPR057153">
    <property type="entry name" value="DUF7831"/>
</dbReference>
<organism evidence="2 3">
    <name type="scientific">Powai lake megavirus</name>
    <dbReference type="NCBI Taxonomy" id="1842663"/>
    <lineage>
        <taxon>Viruses</taxon>
        <taxon>Varidnaviria</taxon>
        <taxon>Bamfordvirae</taxon>
        <taxon>Nucleocytoviricota</taxon>
        <taxon>Megaviricetes</taxon>
        <taxon>Imitervirales</taxon>
        <taxon>Mimiviridae</taxon>
        <taxon>Megamimivirinae</taxon>
        <taxon>Megavirus</taxon>
        <taxon>Megavirus powaiense</taxon>
    </lineage>
</organism>
<evidence type="ECO:0000313" key="2">
    <source>
        <dbReference type="EMBL" id="ANB50566.1"/>
    </source>
</evidence>
<keyword evidence="3" id="KW-1185">Reference proteome</keyword>
<dbReference type="EMBL" id="KU877344">
    <property type="protein sequence ID" value="ANB50566.1"/>
    <property type="molecule type" value="Genomic_DNA"/>
</dbReference>
<protein>
    <recommendedName>
        <fullName evidence="1">DUF7831 domain-containing protein</fullName>
    </recommendedName>
</protein>
<dbReference type="GeneID" id="80512928"/>
<feature type="domain" description="DUF7831" evidence="1">
    <location>
        <begin position="14"/>
        <end position="129"/>
    </location>
</feature>